<feature type="signal peptide" evidence="7">
    <location>
        <begin position="1"/>
        <end position="30"/>
    </location>
</feature>
<reference evidence="9 10" key="1">
    <citation type="submission" date="2023-05" db="EMBL/GenBank/DDBJ databases">
        <title>Siderophore-mediated competition between Bacillus subtilis and Pseudomonas marginalis.</title>
        <authorList>
            <person name="Lyng M."/>
            <person name="Joergensen J.P.B."/>
            <person name="Schostag M.D."/>
            <person name="Jarmusch S.A."/>
            <person name="Aguilar D.K.C."/>
            <person name="Andrade C.N.L."/>
            <person name="Kovacs A.T."/>
        </authorList>
    </citation>
    <scope>NUCLEOTIDE SEQUENCE [LARGE SCALE GENOMIC DNA]</scope>
    <source>
        <strain evidence="9 10">P8_72</strain>
    </source>
</reference>
<protein>
    <submittedName>
        <fullName evidence="9">Aminotransferase class V-fold PLP-dependent enzyme</fullName>
    </submittedName>
</protein>
<evidence type="ECO:0000256" key="2">
    <source>
        <dbReference type="ARBA" id="ARBA00010447"/>
    </source>
</evidence>
<dbReference type="InterPro" id="IPR015422">
    <property type="entry name" value="PyrdxlP-dep_Trfase_small"/>
</dbReference>
<dbReference type="Gene3D" id="3.90.1150.10">
    <property type="entry name" value="Aspartate Aminotransferase, domain 1"/>
    <property type="match status" value="1"/>
</dbReference>
<dbReference type="InterPro" id="IPR015421">
    <property type="entry name" value="PyrdxlP-dep_Trfase_major"/>
</dbReference>
<evidence type="ECO:0000256" key="3">
    <source>
        <dbReference type="ARBA" id="ARBA00022729"/>
    </source>
</evidence>
<dbReference type="RefSeq" id="WP_320337307.1">
    <property type="nucleotide sequence ID" value="NZ_JASFAG010000004.1"/>
</dbReference>
<keyword evidence="10" id="KW-1185">Reference proteome</keyword>
<evidence type="ECO:0000259" key="8">
    <source>
        <dbReference type="Pfam" id="PF00266"/>
    </source>
</evidence>
<dbReference type="InterPro" id="IPR019546">
    <property type="entry name" value="TAT_signal_bac_arc"/>
</dbReference>
<feature type="domain" description="Aminotransferase class V" evidence="8">
    <location>
        <begin position="99"/>
        <end position="391"/>
    </location>
</feature>
<accession>A0ABU5BQ62</accession>
<keyword evidence="4" id="KW-0663">Pyridoxal phosphate</keyword>
<gene>
    <name evidence="9" type="ORF">QMK45_23310</name>
</gene>
<dbReference type="PROSITE" id="PS00595">
    <property type="entry name" value="AA_TRANSFER_CLASS_5"/>
    <property type="match status" value="1"/>
</dbReference>
<evidence type="ECO:0000256" key="7">
    <source>
        <dbReference type="SAM" id="SignalP"/>
    </source>
</evidence>
<dbReference type="Pfam" id="PF00266">
    <property type="entry name" value="Aminotran_5"/>
    <property type="match status" value="1"/>
</dbReference>
<evidence type="ECO:0000256" key="5">
    <source>
        <dbReference type="ARBA" id="ARBA00050776"/>
    </source>
</evidence>
<comment type="cofactor">
    <cofactor evidence="1 6">
        <name>pyridoxal 5'-phosphate</name>
        <dbReference type="ChEBI" id="CHEBI:597326"/>
    </cofactor>
</comment>
<evidence type="ECO:0000256" key="6">
    <source>
        <dbReference type="RuleBase" id="RU004504"/>
    </source>
</evidence>
<dbReference type="InterPro" id="IPR006311">
    <property type="entry name" value="TAT_signal"/>
</dbReference>
<evidence type="ECO:0000256" key="4">
    <source>
        <dbReference type="ARBA" id="ARBA00022898"/>
    </source>
</evidence>
<comment type="similarity">
    <text evidence="2">Belongs to the class-V pyridoxal-phosphate-dependent aminotransferase family. Csd subfamily.</text>
</comment>
<organism evidence="9 10">
    <name type="scientific">Pseudomonas zeae</name>
    <dbReference type="NCBI Taxonomy" id="2745510"/>
    <lineage>
        <taxon>Bacteria</taxon>
        <taxon>Pseudomonadati</taxon>
        <taxon>Pseudomonadota</taxon>
        <taxon>Gammaproteobacteria</taxon>
        <taxon>Pseudomonadales</taxon>
        <taxon>Pseudomonadaceae</taxon>
        <taxon>Pseudomonas</taxon>
    </lineage>
</organism>
<dbReference type="PANTHER" id="PTHR43586">
    <property type="entry name" value="CYSTEINE DESULFURASE"/>
    <property type="match status" value="1"/>
</dbReference>
<dbReference type="PANTHER" id="PTHR43586:SF8">
    <property type="entry name" value="CYSTEINE DESULFURASE 1, CHLOROPLASTIC"/>
    <property type="match status" value="1"/>
</dbReference>
<dbReference type="Proteomes" id="UP001287024">
    <property type="component" value="Unassembled WGS sequence"/>
</dbReference>
<dbReference type="EMBL" id="JASFAG010000004">
    <property type="protein sequence ID" value="MDX9678832.1"/>
    <property type="molecule type" value="Genomic_DNA"/>
</dbReference>
<proteinExistence type="inferred from homology"/>
<dbReference type="InterPro" id="IPR015424">
    <property type="entry name" value="PyrdxlP-dep_Trfase"/>
</dbReference>
<dbReference type="InterPro" id="IPR020578">
    <property type="entry name" value="Aminotrans_V_PyrdxlP_BS"/>
</dbReference>
<dbReference type="SUPFAM" id="SSF53383">
    <property type="entry name" value="PLP-dependent transferases"/>
    <property type="match status" value="1"/>
</dbReference>
<keyword evidence="9" id="KW-0808">Transferase</keyword>
<evidence type="ECO:0000313" key="9">
    <source>
        <dbReference type="EMBL" id="MDX9678832.1"/>
    </source>
</evidence>
<name>A0ABU5BQ62_9PSED</name>
<dbReference type="InterPro" id="IPR000192">
    <property type="entry name" value="Aminotrans_V_dom"/>
</dbReference>
<evidence type="ECO:0000256" key="1">
    <source>
        <dbReference type="ARBA" id="ARBA00001933"/>
    </source>
</evidence>
<comment type="caution">
    <text evidence="9">The sequence shown here is derived from an EMBL/GenBank/DDBJ whole genome shotgun (WGS) entry which is preliminary data.</text>
</comment>
<comment type="catalytic activity">
    <reaction evidence="5">
        <text>(sulfur carrier)-H + L-cysteine = (sulfur carrier)-SH + L-alanine</text>
        <dbReference type="Rhea" id="RHEA:43892"/>
        <dbReference type="Rhea" id="RHEA-COMP:14737"/>
        <dbReference type="Rhea" id="RHEA-COMP:14739"/>
        <dbReference type="ChEBI" id="CHEBI:29917"/>
        <dbReference type="ChEBI" id="CHEBI:35235"/>
        <dbReference type="ChEBI" id="CHEBI:57972"/>
        <dbReference type="ChEBI" id="CHEBI:64428"/>
        <dbReference type="EC" id="2.8.1.7"/>
    </reaction>
</comment>
<keyword evidence="3 7" id="KW-0732">Signal</keyword>
<evidence type="ECO:0000313" key="10">
    <source>
        <dbReference type="Proteomes" id="UP001287024"/>
    </source>
</evidence>
<dbReference type="Gene3D" id="3.40.640.10">
    <property type="entry name" value="Type I PLP-dependent aspartate aminotransferase-like (Major domain)"/>
    <property type="match status" value="1"/>
</dbReference>
<dbReference type="GO" id="GO:0008483">
    <property type="term" value="F:transaminase activity"/>
    <property type="evidence" value="ECO:0007669"/>
    <property type="project" value="UniProtKB-KW"/>
</dbReference>
<keyword evidence="9" id="KW-0032">Aminotransferase</keyword>
<dbReference type="PROSITE" id="PS51318">
    <property type="entry name" value="TAT"/>
    <property type="match status" value="1"/>
</dbReference>
<dbReference type="NCBIfam" id="TIGR01409">
    <property type="entry name" value="TAT_signal_seq"/>
    <property type="match status" value="1"/>
</dbReference>
<feature type="chain" id="PRO_5045647411" evidence="7">
    <location>
        <begin position="31"/>
        <end position="428"/>
    </location>
</feature>
<sequence>MTDRRTFLKQAGVVAAALPLGASLTAPAMATTAPVASANKWTQLRQLFDQDPQAIHFANFLITSHPKPVREAIERHRAALDLNPGLAMDWDLGSDEQLQENVRVWAGQYLQAKPGQIALTGSTTEGLAMIYGSVQVRPDQEILTTEHEHYSTRNILDFRSRRDGTRVRKLRLFETPQSISLDQVLDTINRNIRPETRVLGMTWVHSGSGVKLPISAISRLVDEHNRQRDDKDRLIYVVDGVHGFGVDDLSFPQMNCDFFIAGTHKWMFGPRGTGIVCSRSEELKYVSPSVPTFSEATSFATIMTPGGYHAFEHRWAVDEAFKLHLQLGKAEVQARIHQLNSYLKQRLREQANIELVTPLDPQFSAGFTFFRVKGQDSDAVATYLMQNRVICDAVSRDVGPVIRTAPGLLNNEAEVDRFMALLGKKRRA</sequence>